<accession>A0A4S8JRG9</accession>
<dbReference type="InterPro" id="IPR015972">
    <property type="entry name" value="Ribosomal_eL19_dom1"/>
</dbReference>
<evidence type="ECO:0000256" key="1">
    <source>
        <dbReference type="ARBA" id="ARBA00011082"/>
    </source>
</evidence>
<dbReference type="GO" id="GO:0006412">
    <property type="term" value="P:translation"/>
    <property type="evidence" value="ECO:0007669"/>
    <property type="project" value="InterPro"/>
</dbReference>
<dbReference type="InterPro" id="IPR000196">
    <property type="entry name" value="Ribosomal_eL19_dom"/>
</dbReference>
<feature type="region of interest" description="Disordered" evidence="4">
    <location>
        <begin position="185"/>
        <end position="243"/>
    </location>
</feature>
<dbReference type="AlphaFoldDB" id="A0A4S8JRG9"/>
<keyword evidence="8" id="KW-1185">Reference proteome</keyword>
<dbReference type="Pfam" id="PF25476">
    <property type="entry name" value="Ribosomal_L19e_C"/>
    <property type="match status" value="1"/>
</dbReference>
<evidence type="ECO:0000259" key="6">
    <source>
        <dbReference type="SMART" id="SM01416"/>
    </source>
</evidence>
<feature type="compositionally biased region" description="Basic and acidic residues" evidence="4">
    <location>
        <begin position="202"/>
        <end position="216"/>
    </location>
</feature>
<evidence type="ECO:0000313" key="8">
    <source>
        <dbReference type="Proteomes" id="UP000317650"/>
    </source>
</evidence>
<dbReference type="EMBL" id="PYDT01000004">
    <property type="protein sequence ID" value="THU64660.1"/>
    <property type="molecule type" value="Genomic_DNA"/>
</dbReference>
<evidence type="ECO:0000256" key="4">
    <source>
        <dbReference type="SAM" id="MobiDB-lite"/>
    </source>
</evidence>
<organism evidence="7 8">
    <name type="scientific">Musa balbisiana</name>
    <name type="common">Banana</name>
    <dbReference type="NCBI Taxonomy" id="52838"/>
    <lineage>
        <taxon>Eukaryota</taxon>
        <taxon>Viridiplantae</taxon>
        <taxon>Streptophyta</taxon>
        <taxon>Embryophyta</taxon>
        <taxon>Tracheophyta</taxon>
        <taxon>Spermatophyta</taxon>
        <taxon>Magnoliopsida</taxon>
        <taxon>Liliopsida</taxon>
        <taxon>Zingiberales</taxon>
        <taxon>Musaceae</taxon>
        <taxon>Musa</taxon>
    </lineage>
</organism>
<dbReference type="GO" id="GO:0022625">
    <property type="term" value="C:cytosolic large ribosomal subunit"/>
    <property type="evidence" value="ECO:0007669"/>
    <property type="project" value="InterPro"/>
</dbReference>
<dbReference type="GO" id="GO:0003735">
    <property type="term" value="F:structural constituent of ribosome"/>
    <property type="evidence" value="ECO:0007669"/>
    <property type="project" value="InterPro"/>
</dbReference>
<evidence type="ECO:0000256" key="5">
    <source>
        <dbReference type="SAM" id="SignalP"/>
    </source>
</evidence>
<dbReference type="GO" id="GO:0003723">
    <property type="term" value="F:RNA binding"/>
    <property type="evidence" value="ECO:0007669"/>
    <property type="project" value="InterPro"/>
</dbReference>
<dbReference type="Pfam" id="PF01280">
    <property type="entry name" value="Ribosomal_L19e"/>
    <property type="match status" value="1"/>
</dbReference>
<proteinExistence type="inferred from homology"/>
<dbReference type="InterPro" id="IPR035970">
    <property type="entry name" value="60S_ribosomal_eL19_sf"/>
</dbReference>
<keyword evidence="3" id="KW-0687">Ribonucleoprotein</keyword>
<keyword evidence="2" id="KW-0689">Ribosomal protein</keyword>
<gene>
    <name evidence="7" type="ORF">C4D60_Mb01t28800</name>
</gene>
<evidence type="ECO:0000256" key="2">
    <source>
        <dbReference type="ARBA" id="ARBA00022980"/>
    </source>
</evidence>
<comment type="caution">
    <text evidence="7">The sequence shown here is derived from an EMBL/GenBank/DDBJ whole genome shotgun (WGS) entry which is preliminary data.</text>
</comment>
<comment type="similarity">
    <text evidence="1">Belongs to the eukaryotic ribosomal protein eL19 family.</text>
</comment>
<dbReference type="SMART" id="SM01416">
    <property type="entry name" value="Ribosomal_L19e"/>
    <property type="match status" value="1"/>
</dbReference>
<dbReference type="SUPFAM" id="SSF48140">
    <property type="entry name" value="Ribosomal protein L19 (L19e)"/>
    <property type="match status" value="1"/>
</dbReference>
<dbReference type="Proteomes" id="UP000317650">
    <property type="component" value="Chromosome 1"/>
</dbReference>
<evidence type="ECO:0000256" key="3">
    <source>
        <dbReference type="ARBA" id="ARBA00023274"/>
    </source>
</evidence>
<dbReference type="Gene3D" id="1.10.1200.240">
    <property type="match status" value="1"/>
</dbReference>
<dbReference type="Gene3D" id="1.10.1650.10">
    <property type="match status" value="1"/>
</dbReference>
<evidence type="ECO:0000313" key="7">
    <source>
        <dbReference type="EMBL" id="THU64660.1"/>
    </source>
</evidence>
<dbReference type="FunFam" id="1.10.1650.10:FF:000001">
    <property type="entry name" value="Ribosomal protein L19"/>
    <property type="match status" value="1"/>
</dbReference>
<protein>
    <recommendedName>
        <fullName evidence="6">Large ribosomal subunit protein eL19 domain-containing protein</fullName>
    </recommendedName>
</protein>
<dbReference type="InterPro" id="IPR057260">
    <property type="entry name" value="Ribosomal_L19e_C"/>
</dbReference>
<dbReference type="PANTHER" id="PTHR10722">
    <property type="entry name" value="60S RIBOSOMAL PROTEIN L19"/>
    <property type="match status" value="1"/>
</dbReference>
<sequence length="243" mass="27792">MVFICKVLLAFLESSVSEVKDLAKPELQPLMDRGVLKAPEMRIGWLKKEVEAFLQHQKRLAVSILKCGRGKVWLDPIEVSEISMANSRSQPRFTHDPVQGGHRRLKRKGRHSGYGMILIRGSAGAQEKLGFRLRYFGCEFLGRLLRKYRESKKIDKHMYHGMYMKVKGNVFKNKRVLMESIHKSKAEKAKRVRPYPTSLKLNEPRARPVEKGRLPGERNAWVRGPGDGAPAVQQPEVPNKAKK</sequence>
<feature type="chain" id="PRO_5020566399" description="Large ribosomal subunit protein eL19 domain-containing protein" evidence="5">
    <location>
        <begin position="18"/>
        <end position="243"/>
    </location>
</feature>
<dbReference type="InterPro" id="IPR057259">
    <property type="entry name" value="Ribosomal_L19e"/>
</dbReference>
<reference evidence="7 8" key="1">
    <citation type="journal article" date="2019" name="Nat. Plants">
        <title>Genome sequencing of Musa balbisiana reveals subgenome evolution and function divergence in polyploid bananas.</title>
        <authorList>
            <person name="Yao X."/>
        </authorList>
    </citation>
    <scope>NUCLEOTIDE SEQUENCE [LARGE SCALE GENOMIC DNA]</scope>
    <source>
        <strain evidence="8">cv. DH-PKW</strain>
        <tissue evidence="7">Leaves</tissue>
    </source>
</reference>
<feature type="domain" description="Large ribosomal subunit protein eL19" evidence="6">
    <location>
        <begin position="53"/>
        <end position="185"/>
    </location>
</feature>
<dbReference type="STRING" id="52838.A0A4S8JRG9"/>
<dbReference type="InterPro" id="IPR039547">
    <property type="entry name" value="Ribosomal_eL19"/>
</dbReference>
<feature type="signal peptide" evidence="5">
    <location>
        <begin position="1"/>
        <end position="17"/>
    </location>
</feature>
<keyword evidence="5" id="KW-0732">Signal</keyword>
<name>A0A4S8JRG9_MUSBA</name>